<dbReference type="PRINTS" id="PR00455">
    <property type="entry name" value="HTHTETR"/>
</dbReference>
<keyword evidence="1 2" id="KW-0238">DNA-binding</keyword>
<proteinExistence type="predicted"/>
<feature type="DNA-binding region" description="H-T-H motif" evidence="2">
    <location>
        <begin position="39"/>
        <end position="58"/>
    </location>
</feature>
<organism evidence="4 5">
    <name type="scientific">Antrihabitans stalagmiti</name>
    <dbReference type="NCBI Taxonomy" id="2799499"/>
    <lineage>
        <taxon>Bacteria</taxon>
        <taxon>Bacillati</taxon>
        <taxon>Actinomycetota</taxon>
        <taxon>Actinomycetes</taxon>
        <taxon>Mycobacteriales</taxon>
        <taxon>Nocardiaceae</taxon>
        <taxon>Antrihabitans</taxon>
    </lineage>
</organism>
<protein>
    <submittedName>
        <fullName evidence="4">TetR/AcrR family transcriptional regulator</fullName>
    </submittedName>
</protein>
<feature type="domain" description="HTH tetR-type" evidence="3">
    <location>
        <begin position="16"/>
        <end position="76"/>
    </location>
</feature>
<dbReference type="Proteomes" id="UP000655868">
    <property type="component" value="Unassembled WGS sequence"/>
</dbReference>
<dbReference type="PROSITE" id="PS50977">
    <property type="entry name" value="HTH_TETR_2"/>
    <property type="match status" value="1"/>
</dbReference>
<dbReference type="InterPro" id="IPR001647">
    <property type="entry name" value="HTH_TetR"/>
</dbReference>
<evidence type="ECO:0000313" key="4">
    <source>
        <dbReference type="EMBL" id="MBJ8339333.1"/>
    </source>
</evidence>
<dbReference type="Pfam" id="PF18556">
    <property type="entry name" value="TetR_C_35"/>
    <property type="match status" value="1"/>
</dbReference>
<dbReference type="SUPFAM" id="SSF46689">
    <property type="entry name" value="Homeodomain-like"/>
    <property type="match status" value="1"/>
</dbReference>
<dbReference type="PANTHER" id="PTHR30055:SF153">
    <property type="entry name" value="HTH-TYPE TRANSCRIPTIONAL REPRESSOR RV3405C"/>
    <property type="match status" value="1"/>
</dbReference>
<sequence length="206" mass="21873">MTTSGFLSQILGASSDDGDPAILDGALAAFLDFGIKRTSMGEIAKRSGVSPATLYRRYASKTAVVEAVGLREAQRFVTAVDSRVDRSAPVEVQVAAGFSSFVAILSGNPLLRRLLITEPDVLLPYLTTNGGPLLALGRAYLADYIGELQGNAKLREFDTEQVAEILARLALSLALTPDGIIPVEDEKAAQEFALAHIATLLRIPST</sequence>
<dbReference type="AlphaFoldDB" id="A0A934U402"/>
<evidence type="ECO:0000313" key="5">
    <source>
        <dbReference type="Proteomes" id="UP000655868"/>
    </source>
</evidence>
<comment type="caution">
    <text evidence="4">The sequence shown here is derived from an EMBL/GenBank/DDBJ whole genome shotgun (WGS) entry which is preliminary data.</text>
</comment>
<evidence type="ECO:0000256" key="2">
    <source>
        <dbReference type="PROSITE-ProRule" id="PRU00335"/>
    </source>
</evidence>
<dbReference type="RefSeq" id="WP_199704042.1">
    <property type="nucleotide sequence ID" value="NZ_JAEMNV010000003.1"/>
</dbReference>
<dbReference type="InterPro" id="IPR050109">
    <property type="entry name" value="HTH-type_TetR-like_transc_reg"/>
</dbReference>
<dbReference type="Gene3D" id="1.10.357.10">
    <property type="entry name" value="Tetracycline Repressor, domain 2"/>
    <property type="match status" value="1"/>
</dbReference>
<evidence type="ECO:0000256" key="1">
    <source>
        <dbReference type="ARBA" id="ARBA00023125"/>
    </source>
</evidence>
<evidence type="ECO:0000259" key="3">
    <source>
        <dbReference type="PROSITE" id="PS50977"/>
    </source>
</evidence>
<reference evidence="4" key="1">
    <citation type="submission" date="2020-12" db="EMBL/GenBank/DDBJ databases">
        <title>Antrihabitans popcorni sp. nov. and Antrihabitans auranticaus sp. nov., isolated from a larva cave.</title>
        <authorList>
            <person name="Lee S.D."/>
            <person name="Kim I.S."/>
        </authorList>
    </citation>
    <scope>NUCLEOTIDE SEQUENCE</scope>
    <source>
        <strain evidence="4">YC3-6</strain>
    </source>
</reference>
<keyword evidence="5" id="KW-1185">Reference proteome</keyword>
<dbReference type="EMBL" id="JAEMNV010000003">
    <property type="protein sequence ID" value="MBJ8339333.1"/>
    <property type="molecule type" value="Genomic_DNA"/>
</dbReference>
<name>A0A934U402_9NOCA</name>
<dbReference type="GO" id="GO:0003700">
    <property type="term" value="F:DNA-binding transcription factor activity"/>
    <property type="evidence" value="ECO:0007669"/>
    <property type="project" value="TreeGrafter"/>
</dbReference>
<dbReference type="Pfam" id="PF00440">
    <property type="entry name" value="TetR_N"/>
    <property type="match status" value="1"/>
</dbReference>
<dbReference type="InterPro" id="IPR009057">
    <property type="entry name" value="Homeodomain-like_sf"/>
</dbReference>
<dbReference type="InterPro" id="IPR040611">
    <property type="entry name" value="AlkX_C"/>
</dbReference>
<dbReference type="GO" id="GO:0000976">
    <property type="term" value="F:transcription cis-regulatory region binding"/>
    <property type="evidence" value="ECO:0007669"/>
    <property type="project" value="TreeGrafter"/>
</dbReference>
<gene>
    <name evidence="4" type="ORF">JGU71_10570</name>
</gene>
<accession>A0A934U402</accession>
<dbReference type="PANTHER" id="PTHR30055">
    <property type="entry name" value="HTH-TYPE TRANSCRIPTIONAL REGULATOR RUTR"/>
    <property type="match status" value="1"/>
</dbReference>